<name>A0A9X2F9J7_9BACT</name>
<dbReference type="Proteomes" id="UP001155241">
    <property type="component" value="Unassembled WGS sequence"/>
</dbReference>
<reference evidence="1" key="1">
    <citation type="submission" date="2022-06" db="EMBL/GenBank/DDBJ databases">
        <title>Aeoliella straminimaris, a novel planctomycete from sediments.</title>
        <authorList>
            <person name="Vitorino I.R."/>
            <person name="Lage O.M."/>
        </authorList>
    </citation>
    <scope>NUCLEOTIDE SEQUENCE</scope>
    <source>
        <strain evidence="1">ICT_H6.2</strain>
    </source>
</reference>
<dbReference type="AlphaFoldDB" id="A0A9X2F9J7"/>
<gene>
    <name evidence="1" type="ORF">NG895_09480</name>
</gene>
<dbReference type="EMBL" id="JAMXLR010000036">
    <property type="protein sequence ID" value="MCO6044138.1"/>
    <property type="molecule type" value="Genomic_DNA"/>
</dbReference>
<comment type="caution">
    <text evidence="1">The sequence shown here is derived from an EMBL/GenBank/DDBJ whole genome shotgun (WGS) entry which is preliminary data.</text>
</comment>
<evidence type="ECO:0000313" key="2">
    <source>
        <dbReference type="Proteomes" id="UP001155241"/>
    </source>
</evidence>
<protein>
    <submittedName>
        <fullName evidence="1">Uncharacterized protein</fullName>
    </submittedName>
</protein>
<evidence type="ECO:0000313" key="1">
    <source>
        <dbReference type="EMBL" id="MCO6044138.1"/>
    </source>
</evidence>
<keyword evidence="2" id="KW-1185">Reference proteome</keyword>
<dbReference type="RefSeq" id="WP_252852244.1">
    <property type="nucleotide sequence ID" value="NZ_JAMXLR010000036.1"/>
</dbReference>
<proteinExistence type="predicted"/>
<organism evidence="1 2">
    <name type="scientific">Aeoliella straminimaris</name>
    <dbReference type="NCBI Taxonomy" id="2954799"/>
    <lineage>
        <taxon>Bacteria</taxon>
        <taxon>Pseudomonadati</taxon>
        <taxon>Planctomycetota</taxon>
        <taxon>Planctomycetia</taxon>
        <taxon>Pirellulales</taxon>
        <taxon>Lacipirellulaceae</taxon>
        <taxon>Aeoliella</taxon>
    </lineage>
</organism>
<accession>A0A9X2F9J7</accession>
<sequence length="98" mass="11359">MSKHSFVPNKPIPLPLGGEALKSYGDRLLWHQLGLQLHDHHHAMLTEQEYIDVVTGFYPEAVRHNVELYRSYFNNKHESMGFRSTEMPVHVEFAKGSK</sequence>